<evidence type="ECO:0000256" key="3">
    <source>
        <dbReference type="ARBA" id="ARBA00022989"/>
    </source>
</evidence>
<feature type="transmembrane region" description="Helical" evidence="6">
    <location>
        <begin position="12"/>
        <end position="32"/>
    </location>
</feature>
<keyword evidence="5" id="KW-0175">Coiled coil</keyword>
<dbReference type="SUPFAM" id="SSF81324">
    <property type="entry name" value="Voltage-gated potassium channels"/>
    <property type="match status" value="1"/>
</dbReference>
<feature type="domain" description="Ion transport" evidence="7">
    <location>
        <begin position="12"/>
        <end position="231"/>
    </location>
</feature>
<evidence type="ECO:0000256" key="2">
    <source>
        <dbReference type="ARBA" id="ARBA00022692"/>
    </source>
</evidence>
<dbReference type="Gene3D" id="1.10.287.70">
    <property type="match status" value="1"/>
</dbReference>
<feature type="transmembrane region" description="Helical" evidence="6">
    <location>
        <begin position="82"/>
        <end position="103"/>
    </location>
</feature>
<evidence type="ECO:0000256" key="1">
    <source>
        <dbReference type="ARBA" id="ARBA00004141"/>
    </source>
</evidence>
<protein>
    <submittedName>
        <fullName evidence="8">Ion transporter</fullName>
    </submittedName>
</protein>
<dbReference type="InterPro" id="IPR043203">
    <property type="entry name" value="VGCC_Ca_Na"/>
</dbReference>
<dbReference type="PANTHER" id="PTHR10037:SF62">
    <property type="entry name" value="SODIUM CHANNEL PROTEIN 60E"/>
    <property type="match status" value="1"/>
</dbReference>
<feature type="transmembrane region" description="Helical" evidence="6">
    <location>
        <begin position="199"/>
        <end position="222"/>
    </location>
</feature>
<dbReference type="EMBL" id="CP116967">
    <property type="protein sequence ID" value="WNM58480.1"/>
    <property type="molecule type" value="Genomic_DNA"/>
</dbReference>
<feature type="transmembrane region" description="Helical" evidence="6">
    <location>
        <begin position="163"/>
        <end position="179"/>
    </location>
</feature>
<keyword evidence="4 6" id="KW-0472">Membrane</keyword>
<dbReference type="GO" id="GO:0005248">
    <property type="term" value="F:voltage-gated sodium channel activity"/>
    <property type="evidence" value="ECO:0007669"/>
    <property type="project" value="TreeGrafter"/>
</dbReference>
<organism evidence="8 9">
    <name type="scientific">Candidatus Nitrospira allomarina</name>
    <dbReference type="NCBI Taxonomy" id="3020900"/>
    <lineage>
        <taxon>Bacteria</taxon>
        <taxon>Pseudomonadati</taxon>
        <taxon>Nitrospirota</taxon>
        <taxon>Nitrospiria</taxon>
        <taxon>Nitrospirales</taxon>
        <taxon>Nitrospiraceae</taxon>
        <taxon>Nitrospira</taxon>
    </lineage>
</organism>
<gene>
    <name evidence="8" type="ORF">PP769_01580</name>
</gene>
<proteinExistence type="predicted"/>
<dbReference type="InterPro" id="IPR027359">
    <property type="entry name" value="Volt_channel_dom_sf"/>
</dbReference>
<name>A0AA96GE24_9BACT</name>
<dbReference type="KEGG" id="nall:PP769_01580"/>
<keyword evidence="9" id="KW-1185">Reference proteome</keyword>
<comment type="subcellular location">
    <subcellularLocation>
        <location evidence="1">Membrane</location>
        <topology evidence="1">Multi-pass membrane protein</topology>
    </subcellularLocation>
</comment>
<dbReference type="Pfam" id="PF00520">
    <property type="entry name" value="Ion_trans"/>
    <property type="match status" value="1"/>
</dbReference>
<evidence type="ECO:0000256" key="6">
    <source>
        <dbReference type="SAM" id="Phobius"/>
    </source>
</evidence>
<evidence type="ECO:0000313" key="9">
    <source>
        <dbReference type="Proteomes" id="UP001302719"/>
    </source>
</evidence>
<keyword evidence="3 6" id="KW-1133">Transmembrane helix</keyword>
<dbReference type="InterPro" id="IPR005821">
    <property type="entry name" value="Ion_trans_dom"/>
</dbReference>
<dbReference type="RefSeq" id="WP_312644372.1">
    <property type="nucleotide sequence ID" value="NZ_CP116967.1"/>
</dbReference>
<feature type="transmembrane region" description="Helical" evidence="6">
    <location>
        <begin position="52"/>
        <end position="70"/>
    </location>
</feature>
<feature type="coiled-coil region" evidence="5">
    <location>
        <begin position="242"/>
        <end position="276"/>
    </location>
</feature>
<evidence type="ECO:0000256" key="5">
    <source>
        <dbReference type="SAM" id="Coils"/>
    </source>
</evidence>
<accession>A0AA96GE24</accession>
<sequence length="280" mass="32161">MIKDQANQIVRHPWFEYGIIAFILVNGVILGLETSPALVEHYGALMHWGNHVILGIFILEALIKMIAVAPQIDRYFRDGWNIFDFSVIVFSLIPATGEFAMIARLARLLRVVRLISTIPELRLIVSTLVRSIPSMIHVMTLMGVIFYVYAIMGYQLFHEHDPTHWRSLGISLLTLFRVVTLEDWTDVMYTAMDFHYLSWIYFVSFVVLGTFVVINLFIAVVINNLDEAKAERLAELQGPVTQKEILKDLRETQIALKRLEERLERTSEENVLSLSKVLKG</sequence>
<evidence type="ECO:0000256" key="4">
    <source>
        <dbReference type="ARBA" id="ARBA00023136"/>
    </source>
</evidence>
<dbReference type="Gene3D" id="1.20.120.350">
    <property type="entry name" value="Voltage-gated potassium channels. Chain C"/>
    <property type="match status" value="1"/>
</dbReference>
<dbReference type="PANTHER" id="PTHR10037">
    <property type="entry name" value="VOLTAGE-GATED CATION CHANNEL CALCIUM AND SODIUM"/>
    <property type="match status" value="1"/>
</dbReference>
<reference evidence="8 9" key="1">
    <citation type="submission" date="2023-01" db="EMBL/GenBank/DDBJ databases">
        <title>Cultivation and genomic characterization of new, ubiquitous marine nitrite-oxidizing bacteria from the Nitrospirales.</title>
        <authorList>
            <person name="Mueller A.J."/>
            <person name="Daebeler A."/>
            <person name="Herbold C.W."/>
            <person name="Kirkegaard R.H."/>
            <person name="Daims H."/>
        </authorList>
    </citation>
    <scope>NUCLEOTIDE SEQUENCE [LARGE SCALE GENOMIC DNA]</scope>
    <source>
        <strain evidence="8 9">VA</strain>
    </source>
</reference>
<keyword evidence="2 6" id="KW-0812">Transmembrane</keyword>
<evidence type="ECO:0000259" key="7">
    <source>
        <dbReference type="Pfam" id="PF00520"/>
    </source>
</evidence>
<feature type="transmembrane region" description="Helical" evidence="6">
    <location>
        <begin position="123"/>
        <end position="151"/>
    </location>
</feature>
<dbReference type="Proteomes" id="UP001302719">
    <property type="component" value="Chromosome"/>
</dbReference>
<evidence type="ECO:0000313" key="8">
    <source>
        <dbReference type="EMBL" id="WNM58480.1"/>
    </source>
</evidence>
<dbReference type="AlphaFoldDB" id="A0AA96GE24"/>
<dbReference type="GO" id="GO:0001518">
    <property type="term" value="C:voltage-gated sodium channel complex"/>
    <property type="evidence" value="ECO:0007669"/>
    <property type="project" value="TreeGrafter"/>
</dbReference>